<reference evidence="2 3" key="1">
    <citation type="submission" date="2018-06" db="EMBL/GenBank/DDBJ databases">
        <title>Paenibacillus montanisoli sp. nov., isolated from mountain area soil.</title>
        <authorList>
            <person name="Wu M."/>
        </authorList>
    </citation>
    <scope>NUCLEOTIDE SEQUENCE [LARGE SCALE GENOMIC DNA]</scope>
    <source>
        <strain evidence="2 3">RA17</strain>
    </source>
</reference>
<dbReference type="SMART" id="SM00226">
    <property type="entry name" value="LMWPc"/>
    <property type="match status" value="1"/>
</dbReference>
<evidence type="ECO:0000313" key="2">
    <source>
        <dbReference type="EMBL" id="RAP75567.1"/>
    </source>
</evidence>
<accession>A0A328TYH5</accession>
<evidence type="ECO:0000259" key="1">
    <source>
        <dbReference type="SMART" id="SM00226"/>
    </source>
</evidence>
<sequence length="110" mass="12633">MKLLFVCSRNKWRGLTAEKVFEHASGYQVRSAGTEDAARVKVTSGHIGWADVVFAMEKKHVRRLNEKFRGELAGKRLICLDIPDDYQFMDEELIDILKGRVTEYIDISVD</sequence>
<dbReference type="RefSeq" id="WP_112883977.1">
    <property type="nucleotide sequence ID" value="NZ_QLUW01000003.1"/>
</dbReference>
<feature type="domain" description="Phosphotyrosine protein phosphatase I" evidence="1">
    <location>
        <begin position="1"/>
        <end position="107"/>
    </location>
</feature>
<comment type="caution">
    <text evidence="2">The sequence shown here is derived from an EMBL/GenBank/DDBJ whole genome shotgun (WGS) entry which is preliminary data.</text>
</comment>
<dbReference type="EMBL" id="QLUW01000003">
    <property type="protein sequence ID" value="RAP75567.1"/>
    <property type="molecule type" value="Genomic_DNA"/>
</dbReference>
<protein>
    <submittedName>
        <fullName evidence="2">Protein tyrosine phosphatase</fullName>
    </submittedName>
</protein>
<organism evidence="2 3">
    <name type="scientific">Paenibacillus montanisoli</name>
    <dbReference type="NCBI Taxonomy" id="2081970"/>
    <lineage>
        <taxon>Bacteria</taxon>
        <taxon>Bacillati</taxon>
        <taxon>Bacillota</taxon>
        <taxon>Bacilli</taxon>
        <taxon>Bacillales</taxon>
        <taxon>Paenibacillaceae</taxon>
        <taxon>Paenibacillus</taxon>
    </lineage>
</organism>
<dbReference type="SUPFAM" id="SSF52788">
    <property type="entry name" value="Phosphotyrosine protein phosphatases I"/>
    <property type="match status" value="1"/>
</dbReference>
<dbReference type="OrthoDB" id="7210484at2"/>
<dbReference type="InterPro" id="IPR036196">
    <property type="entry name" value="Ptyr_pPase_sf"/>
</dbReference>
<name>A0A328TYH5_9BACL</name>
<dbReference type="InterPro" id="IPR016919">
    <property type="entry name" value="UCP029416_PTP"/>
</dbReference>
<dbReference type="InterPro" id="IPR023485">
    <property type="entry name" value="Ptyr_pPase"/>
</dbReference>
<dbReference type="Proteomes" id="UP000249260">
    <property type="component" value="Unassembled WGS sequence"/>
</dbReference>
<dbReference type="AlphaFoldDB" id="A0A328TYH5"/>
<proteinExistence type="predicted"/>
<dbReference type="Gene3D" id="3.40.50.2300">
    <property type="match status" value="1"/>
</dbReference>
<dbReference type="PIRSF" id="PIRSF029416">
    <property type="entry name" value="UCP029416_PTP"/>
    <property type="match status" value="1"/>
</dbReference>
<keyword evidence="3" id="KW-1185">Reference proteome</keyword>
<gene>
    <name evidence="2" type="ORF">DL346_16160</name>
</gene>
<evidence type="ECO:0000313" key="3">
    <source>
        <dbReference type="Proteomes" id="UP000249260"/>
    </source>
</evidence>